<dbReference type="AlphaFoldDB" id="A0A1M2W6J0"/>
<dbReference type="PANTHER" id="PTHR39639:SF1">
    <property type="entry name" value="DUF262 DOMAIN-CONTAINING PROTEIN"/>
    <property type="match status" value="1"/>
</dbReference>
<dbReference type="PANTHER" id="PTHR39639">
    <property type="entry name" value="CHROMOSOME 16, WHOLE GENOME SHOTGUN SEQUENCE"/>
    <property type="match status" value="1"/>
</dbReference>
<dbReference type="OrthoDB" id="5419821at2759"/>
<dbReference type="OMA" id="RFNTETY"/>
<evidence type="ECO:0000313" key="2">
    <source>
        <dbReference type="EMBL" id="OJT15436.1"/>
    </source>
</evidence>
<organism evidence="2 3">
    <name type="scientific">Trametes pubescens</name>
    <name type="common">White-rot fungus</name>
    <dbReference type="NCBI Taxonomy" id="154538"/>
    <lineage>
        <taxon>Eukaryota</taxon>
        <taxon>Fungi</taxon>
        <taxon>Dikarya</taxon>
        <taxon>Basidiomycota</taxon>
        <taxon>Agaricomycotina</taxon>
        <taxon>Agaricomycetes</taxon>
        <taxon>Polyporales</taxon>
        <taxon>Polyporaceae</taxon>
        <taxon>Trametes</taxon>
    </lineage>
</organism>
<feature type="compositionally biased region" description="Low complexity" evidence="1">
    <location>
        <begin position="355"/>
        <end position="396"/>
    </location>
</feature>
<sequence length="466" mass="50441">MLTAYDSATNKKYWCQERAGEKRSILPKPLLAALSNKQIVCVEYDNLTDDQEREIFQRVQLGVALTPAERLQAIPGPWPTLIREVQSIVLGEDGFGEDLDWGTDRGKDFQCLATIILLIDAYPNTAYPGVQRLEKWLYSTSPIPAKTRQDVLDTFRIFITLVKDKKYNTAFSKPGRVSPVEFTMIGVLISHFCKTHSLKQLSQAIWRMRADVRSHHEDIRQNSKVLKTMFQFIAGGLDDLDLVGDGKGDVPAAIAIKPRNAPVSKQVPLPSMDKRRRQPDIESSASEYEEVAPKKRPSLSSSRSVAKITTAASSAKPRGTVTKKAAAATTSKVTTPKVEKAPSKTSARAARANATKTSPASTPQSSTPVPKASTSRLTTRNTRTALSAAAKSLSLSETPGPWKATKQAKRAAAASPLPRTLPVPPESSAVEPKDVVTPSPDAPDADSIAPTDGSGFGARSGDPDAM</sequence>
<name>A0A1M2W6J0_TRAPU</name>
<comment type="caution">
    <text evidence="2">The sequence shown here is derived from an EMBL/GenBank/DDBJ whole genome shotgun (WGS) entry which is preliminary data.</text>
</comment>
<feature type="compositionally biased region" description="Low complexity" evidence="1">
    <location>
        <begin position="320"/>
        <end position="336"/>
    </location>
</feature>
<dbReference type="EMBL" id="MNAD01000162">
    <property type="protein sequence ID" value="OJT15436.1"/>
    <property type="molecule type" value="Genomic_DNA"/>
</dbReference>
<gene>
    <name evidence="2" type="ORF">TRAPUB_7999</name>
</gene>
<dbReference type="Proteomes" id="UP000184267">
    <property type="component" value="Unassembled WGS sequence"/>
</dbReference>
<reference evidence="2 3" key="1">
    <citation type="submission" date="2016-10" db="EMBL/GenBank/DDBJ databases">
        <title>Genome sequence of the basidiomycete white-rot fungus Trametes pubescens.</title>
        <authorList>
            <person name="Makela M.R."/>
            <person name="Granchi Z."/>
            <person name="Peng M."/>
            <person name="De Vries R.P."/>
            <person name="Grigoriev I."/>
            <person name="Riley R."/>
            <person name="Hilden K."/>
        </authorList>
    </citation>
    <scope>NUCLEOTIDE SEQUENCE [LARGE SCALE GENOMIC DNA]</scope>
    <source>
        <strain evidence="2 3">FBCC735</strain>
    </source>
</reference>
<proteinExistence type="predicted"/>
<accession>A0A1M2W6J0</accession>
<keyword evidence="3" id="KW-1185">Reference proteome</keyword>
<evidence type="ECO:0000313" key="3">
    <source>
        <dbReference type="Proteomes" id="UP000184267"/>
    </source>
</evidence>
<evidence type="ECO:0000256" key="1">
    <source>
        <dbReference type="SAM" id="MobiDB-lite"/>
    </source>
</evidence>
<feature type="region of interest" description="Disordered" evidence="1">
    <location>
        <begin position="261"/>
        <end position="466"/>
    </location>
</feature>
<protein>
    <submittedName>
        <fullName evidence="2">Uncharacterized protein</fullName>
    </submittedName>
</protein>
<dbReference type="STRING" id="154538.A0A1M2W6J0"/>